<evidence type="ECO:0000256" key="1">
    <source>
        <dbReference type="SAM" id="SignalP"/>
    </source>
</evidence>
<keyword evidence="1" id="KW-0732">Signal</keyword>
<keyword evidence="3" id="KW-1185">Reference proteome</keyword>
<gene>
    <name evidence="2" type="ORF">J3D65DRAFT_638163</name>
</gene>
<proteinExistence type="predicted"/>
<accession>A0ABR1L8P3</accession>
<name>A0ABR1L8P3_9PEZI</name>
<dbReference type="Proteomes" id="UP001360953">
    <property type="component" value="Unassembled WGS sequence"/>
</dbReference>
<protein>
    <recommendedName>
        <fullName evidence="4">Secreted protein</fullName>
    </recommendedName>
</protein>
<evidence type="ECO:0000313" key="3">
    <source>
        <dbReference type="Proteomes" id="UP001360953"/>
    </source>
</evidence>
<feature type="signal peptide" evidence="1">
    <location>
        <begin position="1"/>
        <end position="31"/>
    </location>
</feature>
<evidence type="ECO:0008006" key="4">
    <source>
        <dbReference type="Google" id="ProtNLM"/>
    </source>
</evidence>
<dbReference type="RefSeq" id="XP_066651432.1">
    <property type="nucleotide sequence ID" value="XM_066801589.1"/>
</dbReference>
<evidence type="ECO:0000313" key="2">
    <source>
        <dbReference type="EMBL" id="KAK7531608.1"/>
    </source>
</evidence>
<feature type="chain" id="PRO_5045286103" description="Secreted protein" evidence="1">
    <location>
        <begin position="32"/>
        <end position="84"/>
    </location>
</feature>
<sequence>MWAAVDQETSSIMGLVVWWLASGCLVQSASPRGVWRERRSKAPWYGSRQAADVRAGMRECKSGCAAATTAKDMPVGIWPSNTHV</sequence>
<reference evidence="2 3" key="1">
    <citation type="submission" date="2024-04" db="EMBL/GenBank/DDBJ databases">
        <title>Phyllosticta paracitricarpa is synonymous to the EU quarantine fungus P. citricarpa based on phylogenomic analyses.</title>
        <authorList>
            <consortium name="Lawrence Berkeley National Laboratory"/>
            <person name="Van ingen-buijs V.A."/>
            <person name="Van westerhoven A.C."/>
            <person name="Haridas S."/>
            <person name="Skiadas P."/>
            <person name="Martin F."/>
            <person name="Groenewald J.Z."/>
            <person name="Crous P.W."/>
            <person name="Seidl M.F."/>
        </authorList>
    </citation>
    <scope>NUCLEOTIDE SEQUENCE [LARGE SCALE GENOMIC DNA]</scope>
    <source>
        <strain evidence="2 3">CPC 17464</strain>
    </source>
</reference>
<dbReference type="EMBL" id="JBBPEH010000012">
    <property type="protein sequence ID" value="KAK7531608.1"/>
    <property type="molecule type" value="Genomic_DNA"/>
</dbReference>
<dbReference type="GeneID" id="92034495"/>
<organism evidence="2 3">
    <name type="scientific">Phyllosticta citribraziliensis</name>
    <dbReference type="NCBI Taxonomy" id="989973"/>
    <lineage>
        <taxon>Eukaryota</taxon>
        <taxon>Fungi</taxon>
        <taxon>Dikarya</taxon>
        <taxon>Ascomycota</taxon>
        <taxon>Pezizomycotina</taxon>
        <taxon>Dothideomycetes</taxon>
        <taxon>Dothideomycetes incertae sedis</taxon>
        <taxon>Botryosphaeriales</taxon>
        <taxon>Phyllostictaceae</taxon>
        <taxon>Phyllosticta</taxon>
    </lineage>
</organism>
<comment type="caution">
    <text evidence="2">The sequence shown here is derived from an EMBL/GenBank/DDBJ whole genome shotgun (WGS) entry which is preliminary data.</text>
</comment>